<dbReference type="AlphaFoldDB" id="A0A0C1H9K9"/>
<comment type="caution">
    <text evidence="1">The sequence shown here is derived from an EMBL/GenBank/DDBJ whole genome shotgun (WGS) entry which is preliminary data.</text>
</comment>
<protein>
    <submittedName>
        <fullName evidence="1">Uncharacterized protein</fullName>
    </submittedName>
</protein>
<proteinExistence type="predicted"/>
<accession>A0A0C1H9K9</accession>
<evidence type="ECO:0000313" key="2">
    <source>
        <dbReference type="Proteomes" id="UP000031465"/>
    </source>
</evidence>
<sequence>MFGEQINTYILQNAGAQFIVSIKAHPRAYLRYLIVKEVLKLNRAEFLFEDFMQYLRQSSSQFDLGLTVGVLYHSQQVMPKWQISVCNYMFGLIIMKKKIARNSF</sequence>
<dbReference type="EMBL" id="JSAN01000016">
    <property type="protein sequence ID" value="KIC74019.1"/>
    <property type="molecule type" value="Genomic_DNA"/>
</dbReference>
<name>A0A0C1H9K9_9BACT</name>
<dbReference type="Proteomes" id="UP000031465">
    <property type="component" value="Unassembled WGS sequence"/>
</dbReference>
<organism evidence="1 2">
    <name type="scientific">Candidatus Protochlamydia amoebophila</name>
    <dbReference type="NCBI Taxonomy" id="362787"/>
    <lineage>
        <taxon>Bacteria</taxon>
        <taxon>Pseudomonadati</taxon>
        <taxon>Chlamydiota</taxon>
        <taxon>Chlamydiia</taxon>
        <taxon>Parachlamydiales</taxon>
        <taxon>Parachlamydiaceae</taxon>
        <taxon>Candidatus Protochlamydia</taxon>
    </lineage>
</organism>
<gene>
    <name evidence="1" type="ORF">DB44_AR00020</name>
</gene>
<evidence type="ECO:0000313" key="1">
    <source>
        <dbReference type="EMBL" id="KIC74019.1"/>
    </source>
</evidence>
<reference evidence="1 2" key="1">
    <citation type="journal article" date="2014" name="Mol. Biol. Evol.">
        <title>Massive expansion of Ubiquitination-related gene families within the Chlamydiae.</title>
        <authorList>
            <person name="Domman D."/>
            <person name="Collingro A."/>
            <person name="Lagkouvardos I."/>
            <person name="Gehre L."/>
            <person name="Weinmaier T."/>
            <person name="Rattei T."/>
            <person name="Subtil A."/>
            <person name="Horn M."/>
        </authorList>
    </citation>
    <scope>NUCLEOTIDE SEQUENCE [LARGE SCALE GENOMIC DNA]</scope>
    <source>
        <strain evidence="1 2">EI2</strain>
    </source>
</reference>